<dbReference type="AlphaFoldDB" id="A0A8E2LQQ8"/>
<dbReference type="EMBL" id="MWQA01000001">
    <property type="protein sequence ID" value="ORC07995.1"/>
    <property type="molecule type" value="Genomic_DNA"/>
</dbReference>
<keyword evidence="9" id="KW-0812">Transmembrane</keyword>
<dbReference type="InterPro" id="IPR008271">
    <property type="entry name" value="Ser/Thr_kinase_AS"/>
</dbReference>
<evidence type="ECO:0000259" key="10">
    <source>
        <dbReference type="PROSITE" id="PS50011"/>
    </source>
</evidence>
<feature type="domain" description="Protein kinase" evidence="10">
    <location>
        <begin position="12"/>
        <end position="276"/>
    </location>
</feature>
<dbReference type="Pfam" id="PF00069">
    <property type="entry name" value="Pkinase"/>
    <property type="match status" value="1"/>
</dbReference>
<dbReference type="Proteomes" id="UP000192335">
    <property type="component" value="Unassembled WGS sequence"/>
</dbReference>
<reference evidence="12 14" key="2">
    <citation type="submission" date="2018-09" db="EMBL/GenBank/DDBJ databases">
        <authorList>
            <person name="Tagini F."/>
        </authorList>
    </citation>
    <scope>NUCLEOTIDE SEQUENCE [LARGE SCALE GENOMIC DNA]</scope>
    <source>
        <strain evidence="12 14">MK4</strain>
    </source>
</reference>
<evidence type="ECO:0000313" key="11">
    <source>
        <dbReference type="EMBL" id="ORC07995.1"/>
    </source>
</evidence>
<evidence type="ECO:0000256" key="7">
    <source>
        <dbReference type="ARBA" id="ARBA00047899"/>
    </source>
</evidence>
<feature type="transmembrane region" description="Helical" evidence="9">
    <location>
        <begin position="12"/>
        <end position="29"/>
    </location>
</feature>
<dbReference type="Gene3D" id="3.30.200.20">
    <property type="entry name" value="Phosphorylase Kinase, domain 1"/>
    <property type="match status" value="1"/>
</dbReference>
<comment type="catalytic activity">
    <reaction evidence="7">
        <text>L-threonyl-[protein] + ATP = O-phospho-L-threonyl-[protein] + ADP + H(+)</text>
        <dbReference type="Rhea" id="RHEA:46608"/>
        <dbReference type="Rhea" id="RHEA-COMP:11060"/>
        <dbReference type="Rhea" id="RHEA-COMP:11605"/>
        <dbReference type="ChEBI" id="CHEBI:15378"/>
        <dbReference type="ChEBI" id="CHEBI:30013"/>
        <dbReference type="ChEBI" id="CHEBI:30616"/>
        <dbReference type="ChEBI" id="CHEBI:61977"/>
        <dbReference type="ChEBI" id="CHEBI:456216"/>
        <dbReference type="EC" id="2.7.11.1"/>
    </reaction>
</comment>
<gene>
    <name evidence="12" type="primary">pknF_5</name>
    <name evidence="11" type="ORF">B4U45_16695</name>
    <name evidence="12" type="ORF">LAUMK4_00275</name>
</gene>
<dbReference type="InterPro" id="IPR000719">
    <property type="entry name" value="Prot_kinase_dom"/>
</dbReference>
<name>A0A8E2LQQ8_9MYCO</name>
<keyword evidence="9" id="KW-0472">Membrane</keyword>
<dbReference type="GO" id="GO:0005524">
    <property type="term" value="F:ATP binding"/>
    <property type="evidence" value="ECO:0007669"/>
    <property type="project" value="UniProtKB-KW"/>
</dbReference>
<dbReference type="PROSITE" id="PS00108">
    <property type="entry name" value="PROTEIN_KINASE_ST"/>
    <property type="match status" value="1"/>
</dbReference>
<dbReference type="FunFam" id="3.30.200.20:FF:000035">
    <property type="entry name" value="Serine/threonine protein kinase Stk1"/>
    <property type="match status" value="1"/>
</dbReference>
<dbReference type="PANTHER" id="PTHR43289">
    <property type="entry name" value="MITOGEN-ACTIVATED PROTEIN KINASE KINASE KINASE 20-RELATED"/>
    <property type="match status" value="1"/>
</dbReference>
<protein>
    <recommendedName>
        <fullName evidence="1">non-specific serine/threonine protein kinase</fullName>
        <ecNumber evidence="1">2.7.11.1</ecNumber>
    </recommendedName>
</protein>
<reference evidence="11 13" key="1">
    <citation type="submission" date="2017-02" db="EMBL/GenBank/DDBJ databases">
        <title>Mycobacterium kansasii genomes.</title>
        <authorList>
            <person name="Borowka P."/>
            <person name="Strapagiel D."/>
            <person name="Marciniak B."/>
            <person name="Lach J."/>
            <person name="Bakula Z."/>
            <person name="Van Ingen J."/>
            <person name="Safianowska A."/>
            <person name="Brzostek A."/>
            <person name="Dziadek J."/>
            <person name="Jagielski T."/>
        </authorList>
    </citation>
    <scope>NUCLEOTIDE SEQUENCE [LARGE SCALE GENOMIC DNA]</scope>
    <source>
        <strain evidence="11 13">12MK</strain>
    </source>
</reference>
<proteinExistence type="predicted"/>
<dbReference type="SUPFAM" id="SSF56112">
    <property type="entry name" value="Protein kinase-like (PK-like)"/>
    <property type="match status" value="1"/>
</dbReference>
<accession>A0A8E2LQQ8</accession>
<evidence type="ECO:0000256" key="3">
    <source>
        <dbReference type="ARBA" id="ARBA00022679"/>
    </source>
</evidence>
<dbReference type="GO" id="GO:0080090">
    <property type="term" value="P:regulation of primary metabolic process"/>
    <property type="evidence" value="ECO:0007669"/>
    <property type="project" value="UniProtKB-ARBA"/>
</dbReference>
<dbReference type="RefSeq" id="WP_075548659.1">
    <property type="nucleotide sequence ID" value="NZ_LWCM01000113.1"/>
</dbReference>
<keyword evidence="5 12" id="KW-0418">Kinase</keyword>
<evidence type="ECO:0000313" key="14">
    <source>
        <dbReference type="Proteomes" id="UP000271464"/>
    </source>
</evidence>
<feature type="transmembrane region" description="Helical" evidence="9">
    <location>
        <begin position="318"/>
        <end position="338"/>
    </location>
</feature>
<keyword evidence="6" id="KW-0067">ATP-binding</keyword>
<dbReference type="GO" id="GO:0004674">
    <property type="term" value="F:protein serine/threonine kinase activity"/>
    <property type="evidence" value="ECO:0007669"/>
    <property type="project" value="UniProtKB-KW"/>
</dbReference>
<evidence type="ECO:0000256" key="1">
    <source>
        <dbReference type="ARBA" id="ARBA00012513"/>
    </source>
</evidence>
<evidence type="ECO:0000256" key="8">
    <source>
        <dbReference type="ARBA" id="ARBA00048679"/>
    </source>
</evidence>
<keyword evidence="2" id="KW-0723">Serine/threonine-protein kinase</keyword>
<evidence type="ECO:0000256" key="4">
    <source>
        <dbReference type="ARBA" id="ARBA00022741"/>
    </source>
</evidence>
<keyword evidence="4" id="KW-0547">Nucleotide-binding</keyword>
<evidence type="ECO:0000256" key="6">
    <source>
        <dbReference type="ARBA" id="ARBA00022840"/>
    </source>
</evidence>
<comment type="catalytic activity">
    <reaction evidence="8">
        <text>L-seryl-[protein] + ATP = O-phospho-L-seryl-[protein] + ADP + H(+)</text>
        <dbReference type="Rhea" id="RHEA:17989"/>
        <dbReference type="Rhea" id="RHEA-COMP:9863"/>
        <dbReference type="Rhea" id="RHEA-COMP:11604"/>
        <dbReference type="ChEBI" id="CHEBI:15378"/>
        <dbReference type="ChEBI" id="CHEBI:29999"/>
        <dbReference type="ChEBI" id="CHEBI:30616"/>
        <dbReference type="ChEBI" id="CHEBI:83421"/>
        <dbReference type="ChEBI" id="CHEBI:456216"/>
        <dbReference type="EC" id="2.7.11.1"/>
    </reaction>
</comment>
<evidence type="ECO:0000313" key="13">
    <source>
        <dbReference type="Proteomes" id="UP000192335"/>
    </source>
</evidence>
<keyword evidence="14" id="KW-1185">Reference proteome</keyword>
<dbReference type="Gene3D" id="1.10.510.10">
    <property type="entry name" value="Transferase(Phosphotransferase) domain 1"/>
    <property type="match status" value="1"/>
</dbReference>
<organism evidence="11 13">
    <name type="scientific">Mycobacterium persicum</name>
    <dbReference type="NCBI Taxonomy" id="1487726"/>
    <lineage>
        <taxon>Bacteria</taxon>
        <taxon>Bacillati</taxon>
        <taxon>Actinomycetota</taxon>
        <taxon>Actinomycetes</taxon>
        <taxon>Mycobacteriales</taxon>
        <taxon>Mycobacteriaceae</taxon>
        <taxon>Mycobacterium</taxon>
    </lineage>
</organism>
<dbReference type="InterPro" id="IPR011009">
    <property type="entry name" value="Kinase-like_dom_sf"/>
</dbReference>
<dbReference type="EMBL" id="UPHM01000007">
    <property type="protein sequence ID" value="VAZ87155.1"/>
    <property type="molecule type" value="Genomic_DNA"/>
</dbReference>
<dbReference type="OrthoDB" id="4497069at2"/>
<keyword evidence="3 12" id="KW-0808">Transferase</keyword>
<dbReference type="EC" id="2.7.11.1" evidence="1"/>
<evidence type="ECO:0000256" key="2">
    <source>
        <dbReference type="ARBA" id="ARBA00022527"/>
    </source>
</evidence>
<dbReference type="GeneID" id="84000732"/>
<evidence type="ECO:0000256" key="9">
    <source>
        <dbReference type="SAM" id="Phobius"/>
    </source>
</evidence>
<comment type="caution">
    <text evidence="11">The sequence shown here is derived from an EMBL/GenBank/DDBJ whole genome shotgun (WGS) entry which is preliminary data.</text>
</comment>
<dbReference type="CDD" id="cd14014">
    <property type="entry name" value="STKc_PknB_like"/>
    <property type="match status" value="1"/>
</dbReference>
<sequence length="631" mass="66746">MPLAVGEVFAGYTILRVLGAGAMGTVYLAQHPRLPRRDALKVLSAELTADPQYRARFVREADIAASLWHPNILGIHDRGESGGQFWISMDFVAGTDAAKLLGERYPGGMPLDLAVPIITAVGSALDYAHQRGLLHRDVKPANILIADPGSETQRVFLADFGIARPVDDTAGLTATNFAIGTVAYAAPEQLMGEPIDGRADQYALACTAFHMLTGTQPYQSPSAAAVITKHVMAPPPPIGERRPELAALDPVFARAMAKKPAERFTHCRDFTEHLDSRCAPAPIQGQSHQDTQLAPTRAAPVPPAQPHLAKRPVRRTRVLVAALVAVAVLSAAGVLAAVKLSGNHGRSSAAVAGAPSAAVPSAGPFTGTYRGDYDAATGPGLDGLAIPGATASTTTWGVRSVCRNTGCVATATRLGGETTSLPTMVFDDVGGHWLAVGLTTATCQDVNAEFWVVLILQPRPDGTLSGEFSKTSANGCAIKKAVTFTRTGDVDVTAVSDPASQPPRVVSPAEALHGRYHDTVKWANGATPKQYDWAVRTDCLRTGERCMSFFHAPPDGSKPLVFSSRSWILSTEREATCDGGGATPVKDTAEFALPQPPQDPIMLLTAHGHHEQIQSCTLSVEFDETFERTGD</sequence>
<dbReference type="PANTHER" id="PTHR43289:SF6">
    <property type="entry name" value="SERINE_THREONINE-PROTEIN KINASE NEKL-3"/>
    <property type="match status" value="1"/>
</dbReference>
<keyword evidence="9" id="KW-1133">Transmembrane helix</keyword>
<dbReference type="PROSITE" id="PS50011">
    <property type="entry name" value="PROTEIN_KINASE_DOM"/>
    <property type="match status" value="1"/>
</dbReference>
<dbReference type="Proteomes" id="UP000271464">
    <property type="component" value="Unassembled WGS sequence"/>
</dbReference>
<evidence type="ECO:0000313" key="12">
    <source>
        <dbReference type="EMBL" id="VAZ87155.1"/>
    </source>
</evidence>
<dbReference type="SMART" id="SM00220">
    <property type="entry name" value="S_TKc"/>
    <property type="match status" value="1"/>
</dbReference>
<evidence type="ECO:0000256" key="5">
    <source>
        <dbReference type="ARBA" id="ARBA00022777"/>
    </source>
</evidence>